<dbReference type="SUPFAM" id="SSF50022">
    <property type="entry name" value="ISP domain"/>
    <property type="match status" value="1"/>
</dbReference>
<dbReference type="GO" id="GO:0051537">
    <property type="term" value="F:2 iron, 2 sulfur cluster binding"/>
    <property type="evidence" value="ECO:0007669"/>
    <property type="project" value="UniProtKB-KW"/>
</dbReference>
<dbReference type="PANTHER" id="PTHR21496">
    <property type="entry name" value="FERREDOXIN-RELATED"/>
    <property type="match status" value="1"/>
</dbReference>
<keyword evidence="2" id="KW-0479">Metal-binding</keyword>
<evidence type="ECO:0000256" key="1">
    <source>
        <dbReference type="ARBA" id="ARBA00022714"/>
    </source>
</evidence>
<evidence type="ECO:0000259" key="6">
    <source>
        <dbReference type="PROSITE" id="PS51296"/>
    </source>
</evidence>
<dbReference type="Pfam" id="PF00355">
    <property type="entry name" value="Rieske"/>
    <property type="match status" value="1"/>
</dbReference>
<dbReference type="GO" id="GO:0046872">
    <property type="term" value="F:metal ion binding"/>
    <property type="evidence" value="ECO:0007669"/>
    <property type="project" value="UniProtKB-KW"/>
</dbReference>
<dbReference type="AlphaFoldDB" id="A0A075IBA6"/>
<evidence type="ECO:0000256" key="3">
    <source>
        <dbReference type="ARBA" id="ARBA00023004"/>
    </source>
</evidence>
<keyword evidence="1" id="KW-0001">2Fe-2S</keyword>
<keyword evidence="4" id="KW-0411">Iron-sulfur</keyword>
<keyword evidence="3" id="KW-0408">Iron</keyword>
<evidence type="ECO:0000313" key="7">
    <source>
        <dbReference type="EMBL" id="AIF25060.1"/>
    </source>
</evidence>
<reference evidence="7" key="1">
    <citation type="journal article" date="2014" name="Genome Biol. Evol.">
        <title>Pangenome evidence for extensive interdomain horizontal transfer affecting lineage core and shell genes in uncultured planktonic thaumarchaeota and euryarchaeota.</title>
        <authorList>
            <person name="Deschamps P."/>
            <person name="Zivanovic Y."/>
            <person name="Moreira D."/>
            <person name="Rodriguez-Valera F."/>
            <person name="Lopez-Garcia P."/>
        </authorList>
    </citation>
    <scope>NUCLEOTIDE SEQUENCE</scope>
</reference>
<sequence>MTRNNLKIIKLSPFMARILVGKTTEVMPGQMKKVLVDENEVVVINIDGNYYAINDTCSHAGGSLSEGKLDGCTITCDWHGAQFECNSGKLIKFPGEIDDLRSYDVVIESDNIFVET</sequence>
<comment type="cofactor">
    <cofactor evidence="5">
        <name>[2Fe-2S] cluster</name>
        <dbReference type="ChEBI" id="CHEBI:190135"/>
    </cofactor>
</comment>
<gene>
    <name evidence="7" type="primary">bphF</name>
    <name evidence="7" type="synonym">hcaC</name>
</gene>
<evidence type="ECO:0000256" key="5">
    <source>
        <dbReference type="ARBA" id="ARBA00034078"/>
    </source>
</evidence>
<evidence type="ECO:0000256" key="2">
    <source>
        <dbReference type="ARBA" id="ARBA00022723"/>
    </source>
</evidence>
<evidence type="ECO:0000256" key="4">
    <source>
        <dbReference type="ARBA" id="ARBA00023014"/>
    </source>
</evidence>
<proteinExistence type="predicted"/>
<accession>A0A075IBA6</accession>
<dbReference type="Gene3D" id="2.102.10.10">
    <property type="entry name" value="Rieske [2Fe-2S] iron-sulphur domain"/>
    <property type="match status" value="1"/>
</dbReference>
<feature type="domain" description="Rieske" evidence="6">
    <location>
        <begin position="18"/>
        <end position="114"/>
    </location>
</feature>
<dbReference type="EMBL" id="KF901281">
    <property type="protein sequence ID" value="AIF25060.1"/>
    <property type="molecule type" value="Genomic_DNA"/>
</dbReference>
<protein>
    <submittedName>
        <fullName evidence="7">Rieske (2Fe-2S) domain-containing protein (HcaC, bphF)</fullName>
    </submittedName>
</protein>
<name>A0A075IBA6_9ARCH</name>
<dbReference type="InterPro" id="IPR017941">
    <property type="entry name" value="Rieske_2Fe-2S"/>
</dbReference>
<dbReference type="CDD" id="cd03528">
    <property type="entry name" value="Rieske_RO_ferredoxin"/>
    <property type="match status" value="1"/>
</dbReference>
<dbReference type="InterPro" id="IPR036922">
    <property type="entry name" value="Rieske_2Fe-2S_sf"/>
</dbReference>
<dbReference type="PROSITE" id="PS51296">
    <property type="entry name" value="RIESKE"/>
    <property type="match status" value="1"/>
</dbReference>
<dbReference type="PANTHER" id="PTHR21496:SF0">
    <property type="entry name" value="RIESKE DOMAIN-CONTAINING PROTEIN"/>
    <property type="match status" value="1"/>
</dbReference>
<organism evidence="7">
    <name type="scientific">uncultured marine thaumarchaeote SAT1000_44_H06</name>
    <dbReference type="NCBI Taxonomy" id="1456411"/>
    <lineage>
        <taxon>Archaea</taxon>
        <taxon>Nitrososphaerota</taxon>
        <taxon>environmental samples</taxon>
    </lineage>
</organism>